<dbReference type="InterPro" id="IPR007219">
    <property type="entry name" value="XnlR_reg_dom"/>
</dbReference>
<dbReference type="InterPro" id="IPR051089">
    <property type="entry name" value="prtT"/>
</dbReference>
<proteinExistence type="predicted"/>
<feature type="region of interest" description="Disordered" evidence="7">
    <location>
        <begin position="1"/>
        <end position="25"/>
    </location>
</feature>
<evidence type="ECO:0000256" key="7">
    <source>
        <dbReference type="SAM" id="MobiDB-lite"/>
    </source>
</evidence>
<name>A0A0K6FZX3_9AGAM</name>
<evidence type="ECO:0000256" key="5">
    <source>
        <dbReference type="ARBA" id="ARBA00023163"/>
    </source>
</evidence>
<dbReference type="SMART" id="SM00066">
    <property type="entry name" value="GAL4"/>
    <property type="match status" value="1"/>
</dbReference>
<dbReference type="GO" id="GO:0006351">
    <property type="term" value="P:DNA-templated transcription"/>
    <property type="evidence" value="ECO:0007669"/>
    <property type="project" value="InterPro"/>
</dbReference>
<feature type="compositionally biased region" description="Basic and acidic residues" evidence="7">
    <location>
        <begin position="293"/>
        <end position="304"/>
    </location>
</feature>
<feature type="compositionally biased region" description="Polar residues" evidence="7">
    <location>
        <begin position="43"/>
        <end position="72"/>
    </location>
</feature>
<dbReference type="PANTHER" id="PTHR31845">
    <property type="entry name" value="FINGER DOMAIN PROTEIN, PUTATIVE-RELATED"/>
    <property type="match status" value="1"/>
</dbReference>
<dbReference type="SUPFAM" id="SSF57701">
    <property type="entry name" value="Zn2/Cys6 DNA-binding domain"/>
    <property type="match status" value="1"/>
</dbReference>
<keyword evidence="4" id="KW-0238">DNA-binding</keyword>
<dbReference type="CDD" id="cd00067">
    <property type="entry name" value="GAL4"/>
    <property type="match status" value="1"/>
</dbReference>
<evidence type="ECO:0000256" key="3">
    <source>
        <dbReference type="ARBA" id="ARBA00023015"/>
    </source>
</evidence>
<keyword evidence="6" id="KW-0539">Nucleus</keyword>
<comment type="subcellular location">
    <subcellularLocation>
        <location evidence="1">Nucleus</location>
    </subcellularLocation>
</comment>
<dbReference type="Pfam" id="PF04082">
    <property type="entry name" value="Fungal_trans"/>
    <property type="match status" value="1"/>
</dbReference>
<evidence type="ECO:0000313" key="10">
    <source>
        <dbReference type="Proteomes" id="UP000044841"/>
    </source>
</evidence>
<dbReference type="CDD" id="cd12148">
    <property type="entry name" value="fungal_TF_MHR"/>
    <property type="match status" value="1"/>
</dbReference>
<evidence type="ECO:0000256" key="2">
    <source>
        <dbReference type="ARBA" id="ARBA00022723"/>
    </source>
</evidence>
<protein>
    <submittedName>
        <fullName evidence="9">Conidial development protein fluffy [Neurospora crassa OR74A]</fullName>
    </submittedName>
</protein>
<evidence type="ECO:0000259" key="8">
    <source>
        <dbReference type="PROSITE" id="PS50048"/>
    </source>
</evidence>
<feature type="domain" description="Zn(2)-C6 fungal-type" evidence="8">
    <location>
        <begin position="192"/>
        <end position="225"/>
    </location>
</feature>
<dbReference type="GO" id="GO:0000981">
    <property type="term" value="F:DNA-binding transcription factor activity, RNA polymerase II-specific"/>
    <property type="evidence" value="ECO:0007669"/>
    <property type="project" value="InterPro"/>
</dbReference>
<keyword evidence="2" id="KW-0479">Metal-binding</keyword>
<evidence type="ECO:0000256" key="4">
    <source>
        <dbReference type="ARBA" id="ARBA00023125"/>
    </source>
</evidence>
<organism evidence="9 10">
    <name type="scientific">Rhizoctonia solani</name>
    <dbReference type="NCBI Taxonomy" id="456999"/>
    <lineage>
        <taxon>Eukaryota</taxon>
        <taxon>Fungi</taxon>
        <taxon>Dikarya</taxon>
        <taxon>Basidiomycota</taxon>
        <taxon>Agaricomycotina</taxon>
        <taxon>Agaricomycetes</taxon>
        <taxon>Cantharellales</taxon>
        <taxon>Ceratobasidiaceae</taxon>
        <taxon>Rhizoctonia</taxon>
    </lineage>
</organism>
<dbReference type="GO" id="GO:0000976">
    <property type="term" value="F:transcription cis-regulatory region binding"/>
    <property type="evidence" value="ECO:0007669"/>
    <property type="project" value="TreeGrafter"/>
</dbReference>
<keyword evidence="5" id="KW-0804">Transcription</keyword>
<dbReference type="Gene3D" id="4.10.240.10">
    <property type="entry name" value="Zn(2)-C6 fungal-type DNA-binding domain"/>
    <property type="match status" value="1"/>
</dbReference>
<dbReference type="InterPro" id="IPR036864">
    <property type="entry name" value="Zn2-C6_fun-type_DNA-bd_sf"/>
</dbReference>
<accession>A0A0K6FZX3</accession>
<dbReference type="PANTHER" id="PTHR31845:SF19">
    <property type="entry name" value="TRANSCRIPTION FACTOR DOMAIN-CONTAINING PROTEIN"/>
    <property type="match status" value="1"/>
</dbReference>
<feature type="region of interest" description="Disordered" evidence="7">
    <location>
        <begin position="43"/>
        <end position="89"/>
    </location>
</feature>
<dbReference type="Proteomes" id="UP000044841">
    <property type="component" value="Unassembled WGS sequence"/>
</dbReference>
<keyword evidence="10" id="KW-1185">Reference proteome</keyword>
<dbReference type="AlphaFoldDB" id="A0A0K6FZX3"/>
<dbReference type="PROSITE" id="PS50048">
    <property type="entry name" value="ZN2_CY6_FUNGAL_2"/>
    <property type="match status" value="1"/>
</dbReference>
<evidence type="ECO:0000313" key="9">
    <source>
        <dbReference type="EMBL" id="CUA71826.1"/>
    </source>
</evidence>
<sequence>MNAMEYPQTNRRRVQPTALTMHPTGASTYYTQTNQQYLTHADPSTWQHYNNPSPQDSSRATLSPPNSFNTHGYSPDYLTPSPRSSHPDLWSVSSNPWVSPHESPIMGSTSVAPTTSWNGNNTEFNWPPGASTVPPLPQPPKRPLDSRPTSLAPSSSDQRSTSGASDNDTWAVSTAVGKRMRTGEKEKAKSGACKHCKRLKMKCTFDPPGAAACQRCRSSGQDCIVEGRKPRKNSEPLEQLSALIDDKQEIIDGLLRIVSRPRPEDATGADTAEVWRWIERAARSLMPPPQSGEAHEVGTEEERLPFDSTPLGLLADLSLNDPEKEDKQANTKGTETSQADEAGEVGVANAAYFKPGPMAHPELRRIIVERQMVPEILTLKVVTEDEVEHLFRIFNERIDAVIAIIDPTIHTVAGVKARCPFLFTVICAIASRYWIERPELYTVLMHHAKSAAATAITDGWKSLEVCQAYLLLSIYPQPARSWAEDRGWLYLGCAIRLAMDLGLYKQGSKTYINEAHEREVLNRTRTWLICFNMDRALATRLGRPTTIPEDYIVRHSREWWRRSKYNGRLDVHLCYYTQLLRTVTRYFSLIYSDPESVSGFNESTEFGPITRAFDDEMEQFRQDAEHAYSTGPEPKHPTCQYRLALMPLAVAYYRLVMYSFGLEHAHRSASEPGNMFLIRSVDTACEVLRITNEDLPIYEYHRYSPDGHWMWSVFAAAFLIKLAKPRTVQPPHLTMTETQRESALTLIEAFIHTLERSAVDERHSPVLYARFLKRILGQPTNINVAQPLQRTQPSGTVSNVNTAPPPATRMLSPGPSSDFGSAPEEDVLAAMYNLTGDFWDNALLPGTWGITSQFPRA</sequence>
<feature type="compositionally biased region" description="Polar residues" evidence="7">
    <location>
        <begin position="147"/>
        <end position="171"/>
    </location>
</feature>
<dbReference type="PROSITE" id="PS00463">
    <property type="entry name" value="ZN2_CY6_FUNGAL_1"/>
    <property type="match status" value="1"/>
</dbReference>
<feature type="compositionally biased region" description="Polar residues" evidence="7">
    <location>
        <begin position="330"/>
        <end position="339"/>
    </location>
</feature>
<dbReference type="EMBL" id="CYGV01001266">
    <property type="protein sequence ID" value="CUA71826.1"/>
    <property type="molecule type" value="Genomic_DNA"/>
</dbReference>
<keyword evidence="3" id="KW-0805">Transcription regulation</keyword>
<gene>
    <name evidence="9" type="ORF">RSOLAG22IIIB_09885</name>
</gene>
<dbReference type="GO" id="GO:0008270">
    <property type="term" value="F:zinc ion binding"/>
    <property type="evidence" value="ECO:0007669"/>
    <property type="project" value="InterPro"/>
</dbReference>
<feature type="compositionally biased region" description="Polar residues" evidence="7">
    <location>
        <begin position="106"/>
        <end position="124"/>
    </location>
</feature>
<feature type="region of interest" description="Disordered" evidence="7">
    <location>
        <begin position="105"/>
        <end position="171"/>
    </location>
</feature>
<feature type="region of interest" description="Disordered" evidence="7">
    <location>
        <begin position="319"/>
        <end position="341"/>
    </location>
</feature>
<reference evidence="9 10" key="1">
    <citation type="submission" date="2015-07" db="EMBL/GenBank/DDBJ databases">
        <authorList>
            <person name="Noorani M."/>
        </authorList>
    </citation>
    <scope>NUCLEOTIDE SEQUENCE [LARGE SCALE GENOMIC DNA]</scope>
    <source>
        <strain evidence="9">BBA 69670</strain>
    </source>
</reference>
<dbReference type="SMART" id="SM00906">
    <property type="entry name" value="Fungal_trans"/>
    <property type="match status" value="1"/>
</dbReference>
<evidence type="ECO:0000256" key="1">
    <source>
        <dbReference type="ARBA" id="ARBA00004123"/>
    </source>
</evidence>
<feature type="region of interest" description="Disordered" evidence="7">
    <location>
        <begin position="285"/>
        <end position="304"/>
    </location>
</feature>
<dbReference type="GO" id="GO:0005634">
    <property type="term" value="C:nucleus"/>
    <property type="evidence" value="ECO:0007669"/>
    <property type="project" value="UniProtKB-SubCell"/>
</dbReference>
<dbReference type="Pfam" id="PF00172">
    <property type="entry name" value="Zn_clus"/>
    <property type="match status" value="1"/>
</dbReference>
<dbReference type="InterPro" id="IPR001138">
    <property type="entry name" value="Zn2Cys6_DnaBD"/>
</dbReference>
<evidence type="ECO:0000256" key="6">
    <source>
        <dbReference type="ARBA" id="ARBA00023242"/>
    </source>
</evidence>